<evidence type="ECO:0000313" key="3">
    <source>
        <dbReference type="EMBL" id="TKA61219.1"/>
    </source>
</evidence>
<dbReference type="STRING" id="329884.A0A4V5NE47"/>
<organism evidence="3 4">
    <name type="scientific">Friedmanniomyces simplex</name>
    <dbReference type="NCBI Taxonomy" id="329884"/>
    <lineage>
        <taxon>Eukaryota</taxon>
        <taxon>Fungi</taxon>
        <taxon>Dikarya</taxon>
        <taxon>Ascomycota</taxon>
        <taxon>Pezizomycotina</taxon>
        <taxon>Dothideomycetes</taxon>
        <taxon>Dothideomycetidae</taxon>
        <taxon>Mycosphaerellales</taxon>
        <taxon>Teratosphaeriaceae</taxon>
        <taxon>Friedmanniomyces</taxon>
    </lineage>
</organism>
<reference evidence="3 4" key="1">
    <citation type="submission" date="2017-03" db="EMBL/GenBank/DDBJ databases">
        <title>Genomes of endolithic fungi from Antarctica.</title>
        <authorList>
            <person name="Coleine C."/>
            <person name="Masonjones S."/>
            <person name="Stajich J.E."/>
        </authorList>
    </citation>
    <scope>NUCLEOTIDE SEQUENCE [LARGE SCALE GENOMIC DNA]</scope>
    <source>
        <strain evidence="3 4">CCFEE 5184</strain>
    </source>
</reference>
<feature type="compositionally biased region" description="Basic and acidic residues" evidence="1">
    <location>
        <begin position="63"/>
        <end position="76"/>
    </location>
</feature>
<gene>
    <name evidence="3" type="ORF">B0A55_10931</name>
</gene>
<evidence type="ECO:0000259" key="2">
    <source>
        <dbReference type="Pfam" id="PF25540"/>
    </source>
</evidence>
<feature type="domain" description="DUF7923" evidence="2">
    <location>
        <begin position="288"/>
        <end position="381"/>
    </location>
</feature>
<dbReference type="PANTHER" id="PTHR37543">
    <property type="entry name" value="CCCH ZINC FINGER DNA BINDING PROTEIN (AFU_ORTHOLOGUE AFUA_5G12760)"/>
    <property type="match status" value="1"/>
</dbReference>
<proteinExistence type="predicted"/>
<sequence>MDSDDVGEILADWEALKSRDYARQKLFEQTIKALEVTRAENKILREQKSALETHQNSGQGEWGQERGGHRSREERIGLTNNEEFSDSYVHSKIVFEMTKLVGVYTTAGVVKDQRTMRDFFRGFNEVHPLVEVIDAGDDKEGADTKIKHNITLFAQNEQCKHILLAGSADNGYTGFLRPFALSGTEERRLSLIETIPFPAAFKEVANQFTVVKLPQIFRTNKIKIGESESNNSNEGLHSSVNVMASPIQPKMHFNRASQRLDVDLPHCDPETVDRLKAKKLCNRHYLTNEVHPHVEVIDASDDKEVVDTKIKHNTALFAQNEQCKHILLAGSADNGYTGFLRPFALSGTEERRLSLIETIPFPAAFKEVANQFTVVKLPQIFRTNKIKIGESESNNSNEGLHSSVNVMASPIQPKMHFNRASQRLDVDLPHCDPETVDRLKAKKLCNRHYLT</sequence>
<dbReference type="Pfam" id="PF25540">
    <property type="entry name" value="DUF7923"/>
    <property type="match status" value="2"/>
</dbReference>
<protein>
    <recommendedName>
        <fullName evidence="2">DUF7923 domain-containing protein</fullName>
    </recommendedName>
</protein>
<dbReference type="OrthoDB" id="2270193at2759"/>
<feature type="domain" description="DUF7923" evidence="2">
    <location>
        <begin position="82"/>
        <end position="217"/>
    </location>
</feature>
<dbReference type="InterPro" id="IPR057683">
    <property type="entry name" value="DUF7923"/>
</dbReference>
<evidence type="ECO:0000256" key="1">
    <source>
        <dbReference type="SAM" id="MobiDB-lite"/>
    </source>
</evidence>
<dbReference type="Proteomes" id="UP000309340">
    <property type="component" value="Unassembled WGS sequence"/>
</dbReference>
<feature type="non-terminal residue" evidence="3">
    <location>
        <position position="451"/>
    </location>
</feature>
<dbReference type="PANTHER" id="PTHR37543:SF1">
    <property type="entry name" value="CCCH ZINC FINGER DNA BINDING PROTEIN (AFU_ORTHOLOGUE AFUA_5G12760)"/>
    <property type="match status" value="1"/>
</dbReference>
<feature type="region of interest" description="Disordered" evidence="1">
    <location>
        <begin position="50"/>
        <end position="77"/>
    </location>
</feature>
<dbReference type="AlphaFoldDB" id="A0A4V5NE47"/>
<accession>A0A4V5NE47</accession>
<comment type="caution">
    <text evidence="3">The sequence shown here is derived from an EMBL/GenBank/DDBJ whole genome shotgun (WGS) entry which is preliminary data.</text>
</comment>
<name>A0A4V5NE47_9PEZI</name>
<evidence type="ECO:0000313" key="4">
    <source>
        <dbReference type="Proteomes" id="UP000309340"/>
    </source>
</evidence>
<keyword evidence="4" id="KW-1185">Reference proteome</keyword>
<dbReference type="EMBL" id="NAJQ01001257">
    <property type="protein sequence ID" value="TKA61219.1"/>
    <property type="molecule type" value="Genomic_DNA"/>
</dbReference>